<evidence type="ECO:0000256" key="1">
    <source>
        <dbReference type="SAM" id="MobiDB-lite"/>
    </source>
</evidence>
<keyword evidence="5" id="KW-1185">Reference proteome</keyword>
<sequence>MFTNICHVQLHRSAIPTVFSTTSLSAALVHEFLSPSSDASTTASLSSSMPSTSRDSPSSFNTGFLSFLIPSTSSDTYSSPSNTASLTFSIPSTSSDTSSSPSINTSLSFSVPSSSSDTISPLSFSIPLSSPTKRPCLDDLPKDFDLDPPSPKVVILEPENILATPRRSKEKGKGSRRRTPQQHKSSKTLQRMSLNRIVGVGKIQDPEVKKVARTAQQYRQMVHNIKYKLRLAQGKNRSLQRIAKQQFVDNVDELLISRGTRLLLKGELKNFKKKPRARKWTLEDKLFALAIYKRSPRAYRFLIQHVTLPSEGTLKNLLNDIPLEVGILKSVLTLLKSNAQKMKPSERHCVLTFDEVYLVPHLKAYKKKWTQPVAFFYVHKTCPSSMLRLLITDVVRAVRETGLNVLATVSDQGPTNRGAVAELKANSTNDDIFYSVDNVKMVHIYDIPHIFKNIRNNLLSSDLEYEPGKIAKWANIIEYFKLDESICSTSRLTYKHMNPQGKEKMKVKFAAETISQKVAKGMKTIHVVSDGRKLPTCMDTSSFLLIADQFFDLTNGASSSPAEQKNSNANALNGPLDFNTYLRIFLKNIDIIHQSQRCLKTKS</sequence>
<reference evidence="4" key="2">
    <citation type="journal article" date="2023" name="BMC Genomics">
        <title>Pest status, molecular evolution, and epigenetic factors derived from the genome assembly of Frankliniella fusca, a thysanopteran phytovirus vector.</title>
        <authorList>
            <person name="Catto M.A."/>
            <person name="Labadie P.E."/>
            <person name="Jacobson A.L."/>
            <person name="Kennedy G.G."/>
            <person name="Srinivasan R."/>
            <person name="Hunt B.G."/>
        </authorList>
    </citation>
    <scope>NUCLEOTIDE SEQUENCE</scope>
    <source>
        <strain evidence="4">PL_HMW_Pooled</strain>
    </source>
</reference>
<comment type="caution">
    <text evidence="4">The sequence shown here is derived from an EMBL/GenBank/DDBJ whole genome shotgun (WGS) entry which is preliminary data.</text>
</comment>
<feature type="domain" description="Transposable element P transposase-like GTP-binding insertion" evidence="3">
    <location>
        <begin position="449"/>
        <end position="559"/>
    </location>
</feature>
<gene>
    <name evidence="4" type="ORF">KUF71_002257</name>
</gene>
<feature type="region of interest" description="Disordered" evidence="1">
    <location>
        <begin position="139"/>
        <end position="189"/>
    </location>
</feature>
<dbReference type="AlphaFoldDB" id="A0AAE1HMD3"/>
<feature type="region of interest" description="Disordered" evidence="1">
    <location>
        <begin position="37"/>
        <end position="58"/>
    </location>
</feature>
<feature type="compositionally biased region" description="Basic residues" evidence="1">
    <location>
        <begin position="166"/>
        <end position="186"/>
    </location>
</feature>
<proteinExistence type="predicted"/>
<feature type="region of interest" description="Disordered" evidence="1">
    <location>
        <begin position="89"/>
        <end position="117"/>
    </location>
</feature>
<accession>A0AAE1HMD3</accession>
<evidence type="ECO:0000313" key="4">
    <source>
        <dbReference type="EMBL" id="KAK3923863.1"/>
    </source>
</evidence>
<dbReference type="Pfam" id="PF21787">
    <property type="entry name" value="TNP-like_RNaseH_N"/>
    <property type="match status" value="1"/>
</dbReference>
<dbReference type="Pfam" id="PF21788">
    <property type="entry name" value="TNP-like_GBD"/>
    <property type="match status" value="1"/>
</dbReference>
<protein>
    <submittedName>
        <fullName evidence="4">Transposable element P transposase</fullName>
    </submittedName>
</protein>
<dbReference type="InterPro" id="IPR048365">
    <property type="entry name" value="TNP-like_RNaseH_N"/>
</dbReference>
<evidence type="ECO:0000259" key="3">
    <source>
        <dbReference type="Pfam" id="PF21788"/>
    </source>
</evidence>
<dbReference type="EMBL" id="JAHWGI010001155">
    <property type="protein sequence ID" value="KAK3923863.1"/>
    <property type="molecule type" value="Genomic_DNA"/>
</dbReference>
<evidence type="ECO:0000259" key="2">
    <source>
        <dbReference type="Pfam" id="PF21787"/>
    </source>
</evidence>
<name>A0AAE1HMD3_9NEOP</name>
<evidence type="ECO:0000313" key="5">
    <source>
        <dbReference type="Proteomes" id="UP001219518"/>
    </source>
</evidence>
<reference evidence="4" key="1">
    <citation type="submission" date="2021-07" db="EMBL/GenBank/DDBJ databases">
        <authorList>
            <person name="Catto M.A."/>
            <person name="Jacobson A."/>
            <person name="Kennedy G."/>
            <person name="Labadie P."/>
            <person name="Hunt B.G."/>
            <person name="Srinivasan R."/>
        </authorList>
    </citation>
    <scope>NUCLEOTIDE SEQUENCE</scope>
    <source>
        <strain evidence="4">PL_HMW_Pooled</strain>
        <tissue evidence="4">Head</tissue>
    </source>
</reference>
<dbReference type="Proteomes" id="UP001219518">
    <property type="component" value="Unassembled WGS sequence"/>
</dbReference>
<dbReference type="InterPro" id="IPR048366">
    <property type="entry name" value="TNP-like_GBD"/>
</dbReference>
<feature type="domain" description="Transposable element P transposase-like RNase H" evidence="2">
    <location>
        <begin position="359"/>
        <end position="423"/>
    </location>
</feature>
<organism evidence="4 5">
    <name type="scientific">Frankliniella fusca</name>
    <dbReference type="NCBI Taxonomy" id="407009"/>
    <lineage>
        <taxon>Eukaryota</taxon>
        <taxon>Metazoa</taxon>
        <taxon>Ecdysozoa</taxon>
        <taxon>Arthropoda</taxon>
        <taxon>Hexapoda</taxon>
        <taxon>Insecta</taxon>
        <taxon>Pterygota</taxon>
        <taxon>Neoptera</taxon>
        <taxon>Paraneoptera</taxon>
        <taxon>Thysanoptera</taxon>
        <taxon>Terebrantia</taxon>
        <taxon>Thripoidea</taxon>
        <taxon>Thripidae</taxon>
        <taxon>Frankliniella</taxon>
    </lineage>
</organism>